<dbReference type="InterPro" id="IPR036291">
    <property type="entry name" value="NAD(P)-bd_dom_sf"/>
</dbReference>
<dbReference type="Pfam" id="PF13460">
    <property type="entry name" value="NAD_binding_10"/>
    <property type="match status" value="1"/>
</dbReference>
<protein>
    <submittedName>
        <fullName evidence="2">NAD(P)-dependent oxidoreductase</fullName>
    </submittedName>
</protein>
<evidence type="ECO:0000313" key="2">
    <source>
        <dbReference type="EMBL" id="GHO99883.1"/>
    </source>
</evidence>
<gene>
    <name evidence="2" type="ORF">KSF_099310</name>
</gene>
<dbReference type="PANTHER" id="PTHR47129">
    <property type="entry name" value="QUINONE OXIDOREDUCTASE 2"/>
    <property type="match status" value="1"/>
</dbReference>
<accession>A0A8J3IWP0</accession>
<dbReference type="InterPro" id="IPR016040">
    <property type="entry name" value="NAD(P)-bd_dom"/>
</dbReference>
<reference evidence="2" key="1">
    <citation type="submission" date="2020-10" db="EMBL/GenBank/DDBJ databases">
        <title>Taxonomic study of unclassified bacteria belonging to the class Ktedonobacteria.</title>
        <authorList>
            <person name="Yabe S."/>
            <person name="Wang C.M."/>
            <person name="Zheng Y."/>
            <person name="Sakai Y."/>
            <person name="Cavaletti L."/>
            <person name="Monciardini P."/>
            <person name="Donadio S."/>
        </authorList>
    </citation>
    <scope>NUCLEOTIDE SEQUENCE</scope>
    <source>
        <strain evidence="2">ID150040</strain>
    </source>
</reference>
<evidence type="ECO:0000259" key="1">
    <source>
        <dbReference type="Pfam" id="PF13460"/>
    </source>
</evidence>
<dbReference type="Proteomes" id="UP000597444">
    <property type="component" value="Unassembled WGS sequence"/>
</dbReference>
<feature type="domain" description="NAD(P)-binding" evidence="1">
    <location>
        <begin position="6"/>
        <end position="183"/>
    </location>
</feature>
<dbReference type="Gene3D" id="3.40.50.720">
    <property type="entry name" value="NAD(P)-binding Rossmann-like Domain"/>
    <property type="match status" value="1"/>
</dbReference>
<dbReference type="PANTHER" id="PTHR47129:SF1">
    <property type="entry name" value="NMRA-LIKE DOMAIN-CONTAINING PROTEIN"/>
    <property type="match status" value="1"/>
</dbReference>
<name>A0A8J3IWP0_9CHLR</name>
<dbReference type="RefSeq" id="WP_220210495.1">
    <property type="nucleotide sequence ID" value="NZ_BNJK01000002.1"/>
</dbReference>
<dbReference type="Gene3D" id="3.90.25.10">
    <property type="entry name" value="UDP-galactose 4-epimerase, domain 1"/>
    <property type="match status" value="1"/>
</dbReference>
<organism evidence="2 3">
    <name type="scientific">Reticulibacter mediterranei</name>
    <dbReference type="NCBI Taxonomy" id="2778369"/>
    <lineage>
        <taxon>Bacteria</taxon>
        <taxon>Bacillati</taxon>
        <taxon>Chloroflexota</taxon>
        <taxon>Ktedonobacteria</taxon>
        <taxon>Ktedonobacterales</taxon>
        <taxon>Reticulibacteraceae</taxon>
        <taxon>Reticulibacter</taxon>
    </lineage>
</organism>
<evidence type="ECO:0000313" key="3">
    <source>
        <dbReference type="Proteomes" id="UP000597444"/>
    </source>
</evidence>
<sequence>MYALTGASGQLGRLVLKHLLTQVPANQIIATTRDPQKLADIAAQGVRVRRADFSDPASLSAAFAGATSLLIISTDVIGQRVAGHQAAIAAAIAAGVSHIVYTSAPGADPNASHPLLAEHGQSEVALATSGVKWTALRNSIYAENLKDFAGALLVNGQLLIPEGSAKHSWVTREDCARAAAGALLGKLAISGPVDVTGPEALSFADVAPRLSSVSGQTITAQVLPNDEIIAQIVAKGVPAESAGFIVGFTSWIAQAAPTTPTDTVEQASGTKPSPVDVVLRSAVTA</sequence>
<keyword evidence="3" id="KW-1185">Reference proteome</keyword>
<dbReference type="InterPro" id="IPR052718">
    <property type="entry name" value="NmrA-type_oxidoreductase"/>
</dbReference>
<dbReference type="EMBL" id="BNJK01000002">
    <property type="protein sequence ID" value="GHO99883.1"/>
    <property type="molecule type" value="Genomic_DNA"/>
</dbReference>
<proteinExistence type="predicted"/>
<dbReference type="AlphaFoldDB" id="A0A8J3IWP0"/>
<dbReference type="SUPFAM" id="SSF51735">
    <property type="entry name" value="NAD(P)-binding Rossmann-fold domains"/>
    <property type="match status" value="1"/>
</dbReference>
<comment type="caution">
    <text evidence="2">The sequence shown here is derived from an EMBL/GenBank/DDBJ whole genome shotgun (WGS) entry which is preliminary data.</text>
</comment>